<accession>A0AAW2TJ27</accession>
<keyword evidence="3" id="KW-0479">Metal-binding</keyword>
<dbReference type="PANTHER" id="PTHR43690:SF18">
    <property type="entry name" value="INSULIN-DEGRADING ENZYME-RELATED"/>
    <property type="match status" value="1"/>
</dbReference>
<keyword evidence="5" id="KW-0862">Zinc</keyword>
<reference evidence="8" key="2">
    <citation type="journal article" date="2024" name="Plant">
        <title>Genomic evolution and insights into agronomic trait innovations of Sesamum species.</title>
        <authorList>
            <person name="Miao H."/>
            <person name="Wang L."/>
            <person name="Qu L."/>
            <person name="Liu H."/>
            <person name="Sun Y."/>
            <person name="Le M."/>
            <person name="Wang Q."/>
            <person name="Wei S."/>
            <person name="Zheng Y."/>
            <person name="Lin W."/>
            <person name="Duan Y."/>
            <person name="Cao H."/>
            <person name="Xiong S."/>
            <person name="Wang X."/>
            <person name="Wei L."/>
            <person name="Li C."/>
            <person name="Ma Q."/>
            <person name="Ju M."/>
            <person name="Zhao R."/>
            <person name="Li G."/>
            <person name="Mu C."/>
            <person name="Tian Q."/>
            <person name="Mei H."/>
            <person name="Zhang T."/>
            <person name="Gao T."/>
            <person name="Zhang H."/>
        </authorList>
    </citation>
    <scope>NUCLEOTIDE SEQUENCE</scope>
    <source>
        <strain evidence="8">G02</strain>
    </source>
</reference>
<dbReference type="Gene3D" id="3.30.830.10">
    <property type="entry name" value="Metalloenzyme, LuxS/M16 peptidase-like"/>
    <property type="match status" value="1"/>
</dbReference>
<dbReference type="GO" id="GO:0043171">
    <property type="term" value="P:peptide catabolic process"/>
    <property type="evidence" value="ECO:0007669"/>
    <property type="project" value="TreeGrafter"/>
</dbReference>
<feature type="non-terminal residue" evidence="8">
    <location>
        <position position="139"/>
    </location>
</feature>
<evidence type="ECO:0000256" key="3">
    <source>
        <dbReference type="ARBA" id="ARBA00022723"/>
    </source>
</evidence>
<dbReference type="GO" id="GO:0004222">
    <property type="term" value="F:metalloendopeptidase activity"/>
    <property type="evidence" value="ECO:0007669"/>
    <property type="project" value="TreeGrafter"/>
</dbReference>
<dbReference type="InterPro" id="IPR011765">
    <property type="entry name" value="Pept_M16_N"/>
</dbReference>
<comment type="caution">
    <text evidence="8">The sequence shown here is derived from an EMBL/GenBank/DDBJ whole genome shotgun (WGS) entry which is preliminary data.</text>
</comment>
<evidence type="ECO:0000256" key="1">
    <source>
        <dbReference type="ARBA" id="ARBA00007261"/>
    </source>
</evidence>
<name>A0AAW2TJ27_SESRA</name>
<dbReference type="GO" id="GO:0046872">
    <property type="term" value="F:metal ion binding"/>
    <property type="evidence" value="ECO:0007669"/>
    <property type="project" value="UniProtKB-KW"/>
</dbReference>
<dbReference type="GO" id="GO:0005739">
    <property type="term" value="C:mitochondrion"/>
    <property type="evidence" value="ECO:0007669"/>
    <property type="project" value="TreeGrafter"/>
</dbReference>
<evidence type="ECO:0000256" key="5">
    <source>
        <dbReference type="ARBA" id="ARBA00022833"/>
    </source>
</evidence>
<reference evidence="8" key="1">
    <citation type="submission" date="2020-06" db="EMBL/GenBank/DDBJ databases">
        <authorList>
            <person name="Li T."/>
            <person name="Hu X."/>
            <person name="Zhang T."/>
            <person name="Song X."/>
            <person name="Zhang H."/>
            <person name="Dai N."/>
            <person name="Sheng W."/>
            <person name="Hou X."/>
            <person name="Wei L."/>
        </authorList>
    </citation>
    <scope>NUCLEOTIDE SEQUENCE</scope>
    <source>
        <strain evidence="8">G02</strain>
        <tissue evidence="8">Leaf</tissue>
    </source>
</reference>
<keyword evidence="2" id="KW-0645">Protease</keyword>
<evidence type="ECO:0000256" key="6">
    <source>
        <dbReference type="ARBA" id="ARBA00023049"/>
    </source>
</evidence>
<organism evidence="8">
    <name type="scientific">Sesamum radiatum</name>
    <name type="common">Black benniseed</name>
    <dbReference type="NCBI Taxonomy" id="300843"/>
    <lineage>
        <taxon>Eukaryota</taxon>
        <taxon>Viridiplantae</taxon>
        <taxon>Streptophyta</taxon>
        <taxon>Embryophyta</taxon>
        <taxon>Tracheophyta</taxon>
        <taxon>Spermatophyta</taxon>
        <taxon>Magnoliopsida</taxon>
        <taxon>eudicotyledons</taxon>
        <taxon>Gunneridae</taxon>
        <taxon>Pentapetalae</taxon>
        <taxon>asterids</taxon>
        <taxon>lamiids</taxon>
        <taxon>Lamiales</taxon>
        <taxon>Pedaliaceae</taxon>
        <taxon>Sesamum</taxon>
    </lineage>
</organism>
<dbReference type="PANTHER" id="PTHR43690">
    <property type="entry name" value="NARDILYSIN"/>
    <property type="match status" value="1"/>
</dbReference>
<proteinExistence type="inferred from homology"/>
<dbReference type="Pfam" id="PF00675">
    <property type="entry name" value="Peptidase_M16"/>
    <property type="match status" value="1"/>
</dbReference>
<dbReference type="GO" id="GO:0005829">
    <property type="term" value="C:cytosol"/>
    <property type="evidence" value="ECO:0007669"/>
    <property type="project" value="TreeGrafter"/>
</dbReference>
<feature type="domain" description="Peptidase M16 N-terminal" evidence="7">
    <location>
        <begin position="33"/>
        <end position="68"/>
    </location>
</feature>
<dbReference type="InterPro" id="IPR050626">
    <property type="entry name" value="Peptidase_M16"/>
</dbReference>
<dbReference type="GO" id="GO:0051603">
    <property type="term" value="P:proteolysis involved in protein catabolic process"/>
    <property type="evidence" value="ECO:0007669"/>
    <property type="project" value="TreeGrafter"/>
</dbReference>
<dbReference type="SUPFAM" id="SSF63411">
    <property type="entry name" value="LuxS/MPP-like metallohydrolase"/>
    <property type="match status" value="1"/>
</dbReference>
<keyword evidence="6" id="KW-0482">Metalloprotease</keyword>
<protein>
    <submittedName>
        <fullName evidence="8">Insulin-degrading enzyme-like 2</fullName>
    </submittedName>
</protein>
<evidence type="ECO:0000259" key="7">
    <source>
        <dbReference type="Pfam" id="PF00675"/>
    </source>
</evidence>
<dbReference type="InterPro" id="IPR011249">
    <property type="entry name" value="Metalloenz_LuxS/M16"/>
</dbReference>
<evidence type="ECO:0000256" key="4">
    <source>
        <dbReference type="ARBA" id="ARBA00022801"/>
    </source>
</evidence>
<gene>
    <name evidence="8" type="ORF">Sradi_2131600</name>
</gene>
<dbReference type="AlphaFoldDB" id="A0AAW2TJ27"/>
<evidence type="ECO:0000256" key="2">
    <source>
        <dbReference type="ARBA" id="ARBA00022670"/>
    </source>
</evidence>
<evidence type="ECO:0000313" key="8">
    <source>
        <dbReference type="EMBL" id="KAL0404908.1"/>
    </source>
</evidence>
<comment type="similarity">
    <text evidence="1">Belongs to the peptidase M16 family.</text>
</comment>
<keyword evidence="4" id="KW-0378">Hydrolase</keyword>
<dbReference type="EMBL" id="JACGWJ010000008">
    <property type="protein sequence ID" value="KAL0404908.1"/>
    <property type="molecule type" value="Genomic_DNA"/>
</dbReference>
<sequence>MAVGGITDEVQIIKPRNDKREYRKIVLQNNLQVLLISDSETDKCAASMDVRVGSFSDPEGLEGLAHFLVTESEGLAHFLGDRDCILHLHLSTSIHLKHLLVSKFSLILRVLKALHTFLVTELPWLTLSNLNRVDCLRMH</sequence>